<protein>
    <submittedName>
        <fullName evidence="2">Uncharacterized protein</fullName>
    </submittedName>
</protein>
<evidence type="ECO:0000313" key="3">
    <source>
        <dbReference type="Proteomes" id="UP000266340"/>
    </source>
</evidence>
<feature type="signal peptide" evidence="1">
    <location>
        <begin position="1"/>
        <end position="32"/>
    </location>
</feature>
<feature type="chain" id="PRO_5039649620" evidence="1">
    <location>
        <begin position="33"/>
        <end position="295"/>
    </location>
</feature>
<gene>
    <name evidence="2" type="ORF">D3H35_28645</name>
</gene>
<evidence type="ECO:0000313" key="2">
    <source>
        <dbReference type="EMBL" id="RIE00388.1"/>
    </source>
</evidence>
<organism evidence="2 3">
    <name type="scientific">Cohnella faecalis</name>
    <dbReference type="NCBI Taxonomy" id="2315694"/>
    <lineage>
        <taxon>Bacteria</taxon>
        <taxon>Bacillati</taxon>
        <taxon>Bacillota</taxon>
        <taxon>Bacilli</taxon>
        <taxon>Bacillales</taxon>
        <taxon>Paenibacillaceae</taxon>
        <taxon>Cohnella</taxon>
    </lineage>
</organism>
<keyword evidence="1" id="KW-0732">Signal</keyword>
<dbReference type="Proteomes" id="UP000266340">
    <property type="component" value="Unassembled WGS sequence"/>
</dbReference>
<evidence type="ECO:0000256" key="1">
    <source>
        <dbReference type="SAM" id="SignalP"/>
    </source>
</evidence>
<dbReference type="AlphaFoldDB" id="A0A398CHI6"/>
<dbReference type="RefSeq" id="WP_119152506.1">
    <property type="nucleotide sequence ID" value="NZ_JBHSOV010000044.1"/>
</dbReference>
<proteinExistence type="predicted"/>
<accession>A0A398CHI6</accession>
<name>A0A398CHI6_9BACL</name>
<dbReference type="EMBL" id="QXJM01000056">
    <property type="protein sequence ID" value="RIE00388.1"/>
    <property type="molecule type" value="Genomic_DNA"/>
</dbReference>
<sequence length="295" mass="32353">MAQPSTRRLRAFAAAAFLSLVVSLLPLSAVHAGSDGHAGKLDAQVKQWVAELSRQSAFAAWEKAVPEIQPIGPGTHGWLVTLSANGKPVGYLVVNAAEDGTFQLGEYGAGPDVLFSESLLRQALKENGLLLEDAGRAVPVTVARHYAHPLAAVWEVTAGEDTYWLDAKTGELIPIDGKAWNSKFGTATYKPPTVSNAVKVASLTIRETFDPYERLPWLLGDKPFSVRESEKVQNRIRSNLHLRYVSEPFGDAMLYALPVVGFQRWTSGRLDLALDMQGTRFIPMDTLSRFGLFYR</sequence>
<keyword evidence="3" id="KW-1185">Reference proteome</keyword>
<dbReference type="OrthoDB" id="2475185at2"/>
<reference evidence="2 3" key="1">
    <citation type="submission" date="2018-09" db="EMBL/GenBank/DDBJ databases">
        <title>Cohnella cavernae sp. nov., isolated from a karst cave.</title>
        <authorList>
            <person name="Zhu H."/>
        </authorList>
    </citation>
    <scope>NUCLEOTIDE SEQUENCE [LARGE SCALE GENOMIC DNA]</scope>
    <source>
        <strain evidence="2 3">K2E09-144</strain>
    </source>
</reference>
<comment type="caution">
    <text evidence="2">The sequence shown here is derived from an EMBL/GenBank/DDBJ whole genome shotgun (WGS) entry which is preliminary data.</text>
</comment>